<dbReference type="InterPro" id="IPR031807">
    <property type="entry name" value="HicB-like"/>
</dbReference>
<dbReference type="GO" id="GO:0006355">
    <property type="term" value="P:regulation of DNA-templated transcription"/>
    <property type="evidence" value="ECO:0007669"/>
    <property type="project" value="InterPro"/>
</dbReference>
<dbReference type="AlphaFoldDB" id="A0A378YZS0"/>
<dbReference type="RefSeq" id="WP_038620831.1">
    <property type="nucleotide sequence ID" value="NZ_CP009553.3"/>
</dbReference>
<accession>A0A378YZS0</accession>
<proteinExistence type="predicted"/>
<protein>
    <recommendedName>
        <fullName evidence="1">HicB-like antitoxin of toxin-antitoxin system domain-containing protein</fullName>
    </recommendedName>
</protein>
<gene>
    <name evidence="2" type="ORF">NCTC13160_04864</name>
</gene>
<dbReference type="InterPro" id="IPR035069">
    <property type="entry name" value="TTHA1013/TTHA0281-like"/>
</dbReference>
<feature type="domain" description="HicB-like antitoxin of toxin-antitoxin system" evidence="1">
    <location>
        <begin position="3"/>
        <end position="124"/>
    </location>
</feature>
<evidence type="ECO:0000259" key="1">
    <source>
        <dbReference type="Pfam" id="PF15919"/>
    </source>
</evidence>
<dbReference type="CDD" id="cd22231">
    <property type="entry name" value="RHH_NikR_HicB-like"/>
    <property type="match status" value="1"/>
</dbReference>
<name>A0A378YZS0_9BURK</name>
<sequence length="131" mass="14775">MKYPIYVWQEGDSAFGATFPDLPGVHTAADTLDDLERMAQEAVELMYEDSDEQIPAPTYDIKKLHANEVDDGTGFWMFVEIDLSKISSKAVRLNISLPERLVSQIDAEAEKRHMSRSAFLALAAQREMEHA</sequence>
<dbReference type="KEGG" id="ppnm:LV28_24690"/>
<reference evidence="2 3" key="1">
    <citation type="submission" date="2018-06" db="EMBL/GenBank/DDBJ databases">
        <authorList>
            <consortium name="Pathogen Informatics"/>
            <person name="Doyle S."/>
        </authorList>
    </citation>
    <scope>NUCLEOTIDE SEQUENCE [LARGE SCALE GENOMIC DNA]</scope>
    <source>
        <strain evidence="2 3">NCTC13160</strain>
    </source>
</reference>
<dbReference type="Gene3D" id="3.30.160.250">
    <property type="match status" value="1"/>
</dbReference>
<dbReference type="Pfam" id="PF15919">
    <property type="entry name" value="HicB_lk_antitox"/>
    <property type="match status" value="1"/>
</dbReference>
<dbReference type="SUPFAM" id="SSF47598">
    <property type="entry name" value="Ribbon-helix-helix"/>
    <property type="match status" value="1"/>
</dbReference>
<dbReference type="SUPFAM" id="SSF143100">
    <property type="entry name" value="TTHA1013/TTHA0281-like"/>
    <property type="match status" value="1"/>
</dbReference>
<evidence type="ECO:0000313" key="3">
    <source>
        <dbReference type="Proteomes" id="UP000254573"/>
    </source>
</evidence>
<dbReference type="EMBL" id="UGSG01000001">
    <property type="protein sequence ID" value="SUA81990.1"/>
    <property type="molecule type" value="Genomic_DNA"/>
</dbReference>
<dbReference type="OrthoDB" id="8944423at2"/>
<organism evidence="2 3">
    <name type="scientific">Pandoraea pnomenusa</name>
    <dbReference type="NCBI Taxonomy" id="93220"/>
    <lineage>
        <taxon>Bacteria</taxon>
        <taxon>Pseudomonadati</taxon>
        <taxon>Pseudomonadota</taxon>
        <taxon>Betaproteobacteria</taxon>
        <taxon>Burkholderiales</taxon>
        <taxon>Burkholderiaceae</taxon>
        <taxon>Pandoraea</taxon>
    </lineage>
</organism>
<dbReference type="InterPro" id="IPR010985">
    <property type="entry name" value="Ribbon_hlx_hlx"/>
</dbReference>
<evidence type="ECO:0000313" key="2">
    <source>
        <dbReference type="EMBL" id="SUA81990.1"/>
    </source>
</evidence>
<dbReference type="Proteomes" id="UP000254573">
    <property type="component" value="Unassembled WGS sequence"/>
</dbReference>